<evidence type="ECO:0000256" key="1">
    <source>
        <dbReference type="SAM" id="MobiDB-lite"/>
    </source>
</evidence>
<gene>
    <name evidence="2" type="ORF">SCAR479_12261</name>
</gene>
<reference evidence="2 3" key="1">
    <citation type="submission" date="2024-02" db="EMBL/GenBank/DDBJ databases">
        <title>First draft genome assembly of two strains of Seiridium cardinale.</title>
        <authorList>
            <person name="Emiliani G."/>
            <person name="Scali E."/>
        </authorList>
    </citation>
    <scope>NUCLEOTIDE SEQUENCE [LARGE SCALE GENOMIC DNA]</scope>
    <source>
        <strain evidence="2 3">BM-138-000479</strain>
    </source>
</reference>
<feature type="compositionally biased region" description="Polar residues" evidence="1">
    <location>
        <begin position="1"/>
        <end position="27"/>
    </location>
</feature>
<comment type="caution">
    <text evidence="2">The sequence shown here is derived from an EMBL/GenBank/DDBJ whole genome shotgun (WGS) entry which is preliminary data.</text>
</comment>
<evidence type="ECO:0000313" key="3">
    <source>
        <dbReference type="Proteomes" id="UP001465668"/>
    </source>
</evidence>
<dbReference type="Proteomes" id="UP001465668">
    <property type="component" value="Unassembled WGS sequence"/>
</dbReference>
<organism evidence="2 3">
    <name type="scientific">Seiridium cardinale</name>
    <dbReference type="NCBI Taxonomy" id="138064"/>
    <lineage>
        <taxon>Eukaryota</taxon>
        <taxon>Fungi</taxon>
        <taxon>Dikarya</taxon>
        <taxon>Ascomycota</taxon>
        <taxon>Pezizomycotina</taxon>
        <taxon>Sordariomycetes</taxon>
        <taxon>Xylariomycetidae</taxon>
        <taxon>Amphisphaeriales</taxon>
        <taxon>Sporocadaceae</taxon>
        <taxon>Seiridium</taxon>
    </lineage>
</organism>
<dbReference type="EMBL" id="JARVKM010000081">
    <property type="protein sequence ID" value="KAK9771025.1"/>
    <property type="molecule type" value="Genomic_DNA"/>
</dbReference>
<evidence type="ECO:0000313" key="2">
    <source>
        <dbReference type="EMBL" id="KAK9771025.1"/>
    </source>
</evidence>
<keyword evidence="3" id="KW-1185">Reference proteome</keyword>
<protein>
    <submittedName>
        <fullName evidence="2">Uncharacterized protein</fullName>
    </submittedName>
</protein>
<sequence>MVSSEQHTSNETNGANSTVENGPSVSPNRRRTASGAGNEFTALRLAAFMYEPQASGNRNVMLADQPRNPDVTTAQAESSMAEQIRRIMGCCIQQ</sequence>
<accession>A0ABR2XBE7</accession>
<feature type="region of interest" description="Disordered" evidence="1">
    <location>
        <begin position="1"/>
        <end position="37"/>
    </location>
</feature>
<proteinExistence type="predicted"/>
<name>A0ABR2XBE7_9PEZI</name>